<evidence type="ECO:0000256" key="7">
    <source>
        <dbReference type="SAM" id="Phobius"/>
    </source>
</evidence>
<feature type="transmembrane region" description="Helical" evidence="7">
    <location>
        <begin position="6"/>
        <end position="24"/>
    </location>
</feature>
<comment type="similarity">
    <text evidence="6">Belongs to the DESIGUAL family.</text>
</comment>
<accession>A0A7G2EL61</accession>
<protein>
    <submittedName>
        <fullName evidence="8">(thale cress) hypothetical protein</fullName>
    </submittedName>
</protein>
<evidence type="ECO:0000256" key="5">
    <source>
        <dbReference type="ARBA" id="ARBA00023136"/>
    </source>
</evidence>
<dbReference type="GO" id="GO:0012505">
    <property type="term" value="C:endomembrane system"/>
    <property type="evidence" value="ECO:0007669"/>
    <property type="project" value="UniProtKB-SubCell"/>
</dbReference>
<name>A0A7G2EL61_ARATH</name>
<dbReference type="InterPro" id="IPR052222">
    <property type="entry name" value="DESIGUAL"/>
</dbReference>
<evidence type="ECO:0000313" key="9">
    <source>
        <dbReference type="Proteomes" id="UP000516314"/>
    </source>
</evidence>
<proteinExistence type="inferred from homology"/>
<gene>
    <name evidence="8" type="ORF">AT9943_LOCUS11127</name>
</gene>
<keyword evidence="5 7" id="KW-0472">Membrane</keyword>
<keyword evidence="3" id="KW-0732">Signal</keyword>
<dbReference type="EMBL" id="LR881468">
    <property type="protein sequence ID" value="CAD5323166.1"/>
    <property type="molecule type" value="Genomic_DNA"/>
</dbReference>
<sequence>MASKLVVIIVFILDLIAVGLAIAAEQRRSVGKVETDREKQYDYCVYGTDIATSYGAGAFVLLFVSQVLIMAASRCFCCGKVFFLIAEMCLLAASIRNAYHTQYRKMWKVEDPPSCEVIRKGVFAAGAAFTLFTAIVSQFYYVCYSRARDAYQNPSY</sequence>
<comment type="subcellular location">
    <subcellularLocation>
        <location evidence="1">Endomembrane system</location>
        <topology evidence="1">Multi-pass membrane protein</topology>
    </subcellularLocation>
</comment>
<dbReference type="InterPro" id="IPR009606">
    <property type="entry name" value="DEAL/Modifying_wall_lignin1/2"/>
</dbReference>
<dbReference type="Pfam" id="PF06749">
    <property type="entry name" value="DUF1218"/>
    <property type="match status" value="1"/>
</dbReference>
<reference evidence="8 9" key="1">
    <citation type="submission" date="2020-09" db="EMBL/GenBank/DDBJ databases">
        <authorList>
            <person name="Ashkenazy H."/>
        </authorList>
    </citation>
    <scope>NUCLEOTIDE SEQUENCE [LARGE SCALE GENOMIC DNA]</scope>
    <source>
        <strain evidence="9">cv. Cdm-0</strain>
    </source>
</reference>
<dbReference type="AlphaFoldDB" id="A0A7G2EL61"/>
<dbReference type="Proteomes" id="UP000516314">
    <property type="component" value="Chromosome 3"/>
</dbReference>
<evidence type="ECO:0000256" key="4">
    <source>
        <dbReference type="ARBA" id="ARBA00022989"/>
    </source>
</evidence>
<feature type="transmembrane region" description="Helical" evidence="7">
    <location>
        <begin position="81"/>
        <end position="99"/>
    </location>
</feature>
<organism evidence="8 9">
    <name type="scientific">Arabidopsis thaliana</name>
    <name type="common">Mouse-ear cress</name>
    <dbReference type="NCBI Taxonomy" id="3702"/>
    <lineage>
        <taxon>Eukaryota</taxon>
        <taxon>Viridiplantae</taxon>
        <taxon>Streptophyta</taxon>
        <taxon>Embryophyta</taxon>
        <taxon>Tracheophyta</taxon>
        <taxon>Spermatophyta</taxon>
        <taxon>Magnoliopsida</taxon>
        <taxon>eudicotyledons</taxon>
        <taxon>Gunneridae</taxon>
        <taxon>Pentapetalae</taxon>
        <taxon>rosids</taxon>
        <taxon>malvids</taxon>
        <taxon>Brassicales</taxon>
        <taxon>Brassicaceae</taxon>
        <taxon>Camelineae</taxon>
        <taxon>Arabidopsis</taxon>
    </lineage>
</organism>
<keyword evidence="2 7" id="KW-0812">Transmembrane</keyword>
<dbReference type="PANTHER" id="PTHR31769">
    <property type="entry name" value="OS07G0462200 PROTEIN-RELATED"/>
    <property type="match status" value="1"/>
</dbReference>
<feature type="transmembrane region" description="Helical" evidence="7">
    <location>
        <begin position="120"/>
        <end position="141"/>
    </location>
</feature>
<evidence type="ECO:0000313" key="8">
    <source>
        <dbReference type="EMBL" id="CAD5323166.1"/>
    </source>
</evidence>
<feature type="transmembrane region" description="Helical" evidence="7">
    <location>
        <begin position="45"/>
        <end position="69"/>
    </location>
</feature>
<evidence type="ECO:0000256" key="2">
    <source>
        <dbReference type="ARBA" id="ARBA00022692"/>
    </source>
</evidence>
<keyword evidence="4 7" id="KW-1133">Transmembrane helix</keyword>
<evidence type="ECO:0000256" key="6">
    <source>
        <dbReference type="ARBA" id="ARBA00029467"/>
    </source>
</evidence>
<evidence type="ECO:0000256" key="1">
    <source>
        <dbReference type="ARBA" id="ARBA00004127"/>
    </source>
</evidence>
<evidence type="ECO:0000256" key="3">
    <source>
        <dbReference type="ARBA" id="ARBA00022729"/>
    </source>
</evidence>